<dbReference type="AlphaFoldDB" id="A0A2Z4GA34"/>
<dbReference type="RefSeq" id="WP_111371158.1">
    <property type="nucleotide sequence ID" value="NZ_CP029480.1"/>
</dbReference>
<reference evidence="1 2" key="1">
    <citation type="submission" date="2018-05" db="EMBL/GenBank/DDBJ databases">
        <title>Complete genome sequence of Arcticibacterium luteifluviistationis SM1504T, a cytophagaceae bacterium isolated from Arctic surface seawater.</title>
        <authorList>
            <person name="Li Y."/>
            <person name="Qin Q.-L."/>
        </authorList>
    </citation>
    <scope>NUCLEOTIDE SEQUENCE [LARGE SCALE GENOMIC DNA]</scope>
    <source>
        <strain evidence="1 2">SM1504</strain>
    </source>
</reference>
<dbReference type="Proteomes" id="UP000249873">
    <property type="component" value="Chromosome"/>
</dbReference>
<dbReference type="KEGG" id="als:DJ013_07675"/>
<dbReference type="OrthoDB" id="964130at2"/>
<gene>
    <name evidence="1" type="ORF">DJ013_07675</name>
</gene>
<proteinExistence type="predicted"/>
<dbReference type="InterPro" id="IPR016032">
    <property type="entry name" value="Sig_transdc_resp-reg_C-effctor"/>
</dbReference>
<evidence type="ECO:0000313" key="2">
    <source>
        <dbReference type="Proteomes" id="UP000249873"/>
    </source>
</evidence>
<dbReference type="Gene3D" id="1.10.10.10">
    <property type="entry name" value="Winged helix-like DNA-binding domain superfamily/Winged helix DNA-binding domain"/>
    <property type="match status" value="1"/>
</dbReference>
<dbReference type="GO" id="GO:0003677">
    <property type="term" value="F:DNA binding"/>
    <property type="evidence" value="ECO:0007669"/>
    <property type="project" value="InterPro"/>
</dbReference>
<dbReference type="GO" id="GO:0006355">
    <property type="term" value="P:regulation of DNA-templated transcription"/>
    <property type="evidence" value="ECO:0007669"/>
    <property type="project" value="InterPro"/>
</dbReference>
<sequence length="274" mass="31876">MVKNNLDDEFKGLQLFVQELYGDPKSHKSIIPEKLQNDELEKLKIGRRRETFYFIVDFLRLEITEANGLDEMGFQEAHFDFKYYISILPEGAMRQLLFLLGKQTFKMAEKTFIGFMKPKFVALVPLKNSDGEMMLCKRTISVWQMSEEGKILSYLSEFTIIKPFENEAALPRFYDVDPKLRDVFDGLVKKIFNHLPAKENPFTHREIILLNLYIENPEKPFTAKQIAEKENLSIATVHSYNKNILTKARRFFNDNSIKSASDVAILMKKNGILS</sequence>
<name>A0A2Z4GA34_9BACT</name>
<dbReference type="InterPro" id="IPR036388">
    <property type="entry name" value="WH-like_DNA-bd_sf"/>
</dbReference>
<keyword evidence="2" id="KW-1185">Reference proteome</keyword>
<organism evidence="1 2">
    <name type="scientific">Arcticibacterium luteifluviistationis</name>
    <dbReference type="NCBI Taxonomy" id="1784714"/>
    <lineage>
        <taxon>Bacteria</taxon>
        <taxon>Pseudomonadati</taxon>
        <taxon>Bacteroidota</taxon>
        <taxon>Cytophagia</taxon>
        <taxon>Cytophagales</taxon>
        <taxon>Leadbetterellaceae</taxon>
        <taxon>Arcticibacterium</taxon>
    </lineage>
</organism>
<accession>A0A2Z4GA34</accession>
<protein>
    <recommendedName>
        <fullName evidence="3">HTH luxR-type domain-containing protein</fullName>
    </recommendedName>
</protein>
<evidence type="ECO:0000313" key="1">
    <source>
        <dbReference type="EMBL" id="AWV98056.1"/>
    </source>
</evidence>
<dbReference type="EMBL" id="CP029480">
    <property type="protein sequence ID" value="AWV98056.1"/>
    <property type="molecule type" value="Genomic_DNA"/>
</dbReference>
<dbReference type="SUPFAM" id="SSF46894">
    <property type="entry name" value="C-terminal effector domain of the bipartite response regulators"/>
    <property type="match status" value="1"/>
</dbReference>
<evidence type="ECO:0008006" key="3">
    <source>
        <dbReference type="Google" id="ProtNLM"/>
    </source>
</evidence>